<dbReference type="GO" id="GO:0050727">
    <property type="term" value="P:regulation of inflammatory response"/>
    <property type="evidence" value="ECO:0007669"/>
    <property type="project" value="TreeGrafter"/>
</dbReference>
<evidence type="ECO:0000313" key="6">
    <source>
        <dbReference type="Ensembl" id="ENSVURP00010018132.1"/>
    </source>
</evidence>
<name>A0A4X2LAS8_VOMUR</name>
<evidence type="ECO:0008006" key="8">
    <source>
        <dbReference type="Google" id="ProtNLM"/>
    </source>
</evidence>
<dbReference type="GO" id="GO:0004197">
    <property type="term" value="F:cysteine-type endopeptidase activity"/>
    <property type="evidence" value="ECO:0007669"/>
    <property type="project" value="InterPro"/>
</dbReference>
<dbReference type="STRING" id="29139.ENSVURP00010018132"/>
<evidence type="ECO:0000313" key="7">
    <source>
        <dbReference type="Proteomes" id="UP000314987"/>
    </source>
</evidence>
<dbReference type="PRINTS" id="PR00376">
    <property type="entry name" value="IL1BCENZYME"/>
</dbReference>
<dbReference type="InterPro" id="IPR002398">
    <property type="entry name" value="Pept_C14"/>
</dbReference>
<dbReference type="Gene3D" id="3.40.50.1460">
    <property type="match status" value="1"/>
</dbReference>
<dbReference type="Gene3D" id="3.30.70.1470">
    <property type="entry name" value="Caspase-like"/>
    <property type="match status" value="1"/>
</dbReference>
<dbReference type="Proteomes" id="UP000314987">
    <property type="component" value="Unassembled WGS sequence"/>
</dbReference>
<reference evidence="6" key="2">
    <citation type="submission" date="2025-08" db="UniProtKB">
        <authorList>
            <consortium name="Ensembl"/>
        </authorList>
    </citation>
    <scope>IDENTIFICATION</scope>
</reference>
<reference evidence="6" key="3">
    <citation type="submission" date="2025-09" db="UniProtKB">
        <authorList>
            <consortium name="Ensembl"/>
        </authorList>
    </citation>
    <scope>IDENTIFICATION</scope>
</reference>
<dbReference type="PROSITE" id="PS50208">
    <property type="entry name" value="CASPASE_P20"/>
    <property type="match status" value="1"/>
</dbReference>
<accession>A0A4X2LAS8</accession>
<dbReference type="InterPro" id="IPR029030">
    <property type="entry name" value="Caspase-like_dom_sf"/>
</dbReference>
<protein>
    <recommendedName>
        <fullName evidence="8">Caspase family p20 domain-containing protein</fullName>
    </recommendedName>
</protein>
<dbReference type="SUPFAM" id="SSF52129">
    <property type="entry name" value="Caspase-like"/>
    <property type="match status" value="1"/>
</dbReference>
<dbReference type="Pfam" id="PF00656">
    <property type="entry name" value="Peptidase_C14"/>
    <property type="match status" value="1"/>
</dbReference>
<dbReference type="GO" id="GO:0072559">
    <property type="term" value="C:NLRP3 inflammasome complex"/>
    <property type="evidence" value="ECO:0007669"/>
    <property type="project" value="TreeGrafter"/>
</dbReference>
<evidence type="ECO:0000256" key="2">
    <source>
        <dbReference type="ARBA" id="ARBA00022553"/>
    </source>
</evidence>
<feature type="domain" description="Caspase family p10" evidence="4">
    <location>
        <begin position="169"/>
        <end position="207"/>
    </location>
</feature>
<dbReference type="SMART" id="SM00115">
    <property type="entry name" value="CASc"/>
    <property type="match status" value="1"/>
</dbReference>
<dbReference type="GeneTree" id="ENSGT00940000162555"/>
<dbReference type="GO" id="GO:0006508">
    <property type="term" value="P:proteolysis"/>
    <property type="evidence" value="ECO:0007669"/>
    <property type="project" value="InterPro"/>
</dbReference>
<evidence type="ECO:0000256" key="1">
    <source>
        <dbReference type="ARBA" id="ARBA00010134"/>
    </source>
</evidence>
<proteinExistence type="inferred from homology"/>
<organism evidence="6 7">
    <name type="scientific">Vombatus ursinus</name>
    <name type="common">Common wombat</name>
    <dbReference type="NCBI Taxonomy" id="29139"/>
    <lineage>
        <taxon>Eukaryota</taxon>
        <taxon>Metazoa</taxon>
        <taxon>Chordata</taxon>
        <taxon>Craniata</taxon>
        <taxon>Vertebrata</taxon>
        <taxon>Euteleostomi</taxon>
        <taxon>Mammalia</taxon>
        <taxon>Metatheria</taxon>
        <taxon>Diprotodontia</taxon>
        <taxon>Vombatidae</taxon>
        <taxon>Vombatus</taxon>
    </lineage>
</organism>
<dbReference type="PANTHER" id="PTHR47901">
    <property type="entry name" value="CASPASE RECRUITMENT DOMAIN-CONTAINING PROTEIN 18"/>
    <property type="match status" value="1"/>
</dbReference>
<feature type="domain" description="Caspase family p20" evidence="5">
    <location>
        <begin position="1"/>
        <end position="101"/>
    </location>
</feature>
<keyword evidence="7" id="KW-1185">Reference proteome</keyword>
<reference evidence="7" key="1">
    <citation type="submission" date="2018-12" db="EMBL/GenBank/DDBJ databases">
        <authorList>
            <person name="Yazar S."/>
        </authorList>
    </citation>
    <scope>NUCLEOTIDE SEQUENCE [LARGE SCALE GENOMIC DNA]</scope>
</reference>
<dbReference type="Ensembl" id="ENSVURT00010020603.1">
    <property type="protein sequence ID" value="ENSVURP00010018132.1"/>
    <property type="gene ID" value="ENSVURG00010013838.1"/>
</dbReference>
<comment type="similarity">
    <text evidence="1 3">Belongs to the peptidase C14A family.</text>
</comment>
<dbReference type="AlphaFoldDB" id="A0A4X2LAS8"/>
<evidence type="ECO:0000259" key="5">
    <source>
        <dbReference type="PROSITE" id="PS50208"/>
    </source>
</evidence>
<dbReference type="InterPro" id="IPR002138">
    <property type="entry name" value="Pept_C14_p10"/>
</dbReference>
<evidence type="ECO:0000259" key="4">
    <source>
        <dbReference type="PROSITE" id="PS50207"/>
    </source>
</evidence>
<sequence>MTKLLMDLGYDVDVKGNLIAQEMESELKAFGDLTEQWFSDSTFLVFISHGFWDGICGTRHEKQKPDVLATNTIFQTFNNLNCPSLRGKPKVIITQVCRGEGTGLIWVQYKEGYSTDPGHSFQVCREFFHLILFEWSMWKKISLLFVLQPLISAFLERHLKILQQYTDTDNISWRVDEVGSLFIKQLIECFQKFTYYCHLEDIFRKVSLFLDVLLQQWGIFNLKATCDPLGPQLWPFT</sequence>
<dbReference type="InterPro" id="IPR015917">
    <property type="entry name" value="Pept_C14A"/>
</dbReference>
<dbReference type="OMA" id="MSHRILH"/>
<keyword evidence="2" id="KW-0597">Phosphoprotein</keyword>
<dbReference type="PANTHER" id="PTHR47901:SF6">
    <property type="entry name" value="CASPASE-12"/>
    <property type="match status" value="1"/>
</dbReference>
<dbReference type="PROSITE" id="PS50207">
    <property type="entry name" value="CASPASE_P10"/>
    <property type="match status" value="1"/>
</dbReference>
<dbReference type="InterPro" id="IPR001309">
    <property type="entry name" value="Pept_C14_p20"/>
</dbReference>
<dbReference type="GO" id="GO:0072557">
    <property type="term" value="C:IPAF inflammasome complex"/>
    <property type="evidence" value="ECO:0007669"/>
    <property type="project" value="TreeGrafter"/>
</dbReference>
<evidence type="ECO:0000256" key="3">
    <source>
        <dbReference type="RuleBase" id="RU003971"/>
    </source>
</evidence>
<dbReference type="GO" id="GO:0097169">
    <property type="term" value="C:AIM2 inflammasome complex"/>
    <property type="evidence" value="ECO:0007669"/>
    <property type="project" value="TreeGrafter"/>
</dbReference>
<dbReference type="InterPro" id="IPR011600">
    <property type="entry name" value="Pept_C14_caspase"/>
</dbReference>